<feature type="compositionally biased region" description="Basic and acidic residues" evidence="1">
    <location>
        <begin position="279"/>
        <end position="293"/>
    </location>
</feature>
<protein>
    <submittedName>
        <fullName evidence="2">Uncharacterized protein DUF4150</fullName>
    </submittedName>
</protein>
<dbReference type="RefSeq" id="WP_207901957.1">
    <property type="nucleotide sequence ID" value="NZ_SLWW01000009.1"/>
</dbReference>
<proteinExistence type="predicted"/>
<evidence type="ECO:0000313" key="3">
    <source>
        <dbReference type="Proteomes" id="UP000295142"/>
    </source>
</evidence>
<name>A0A4V2SA70_9RHOB</name>
<accession>A0A4V2SA70</accession>
<reference evidence="2 3" key="1">
    <citation type="submission" date="2019-03" db="EMBL/GenBank/DDBJ databases">
        <title>Genomic Encyclopedia of Type Strains, Phase IV (KMG-IV): sequencing the most valuable type-strain genomes for metagenomic binning, comparative biology and taxonomic classification.</title>
        <authorList>
            <person name="Goeker M."/>
        </authorList>
    </citation>
    <scope>NUCLEOTIDE SEQUENCE [LARGE SCALE GENOMIC DNA]</scope>
    <source>
        <strain evidence="2 3">DSM 4868</strain>
    </source>
</reference>
<feature type="region of interest" description="Disordered" evidence="1">
    <location>
        <begin position="273"/>
        <end position="293"/>
    </location>
</feature>
<keyword evidence="3" id="KW-1185">Reference proteome</keyword>
<dbReference type="Proteomes" id="UP000295142">
    <property type="component" value="Unassembled WGS sequence"/>
</dbReference>
<comment type="caution">
    <text evidence="2">The sequence shown here is derived from an EMBL/GenBank/DDBJ whole genome shotgun (WGS) entry which is preliminary data.</text>
</comment>
<dbReference type="EMBL" id="SLWW01000009">
    <property type="protein sequence ID" value="TCO70540.1"/>
    <property type="molecule type" value="Genomic_DNA"/>
</dbReference>
<evidence type="ECO:0000313" key="2">
    <source>
        <dbReference type="EMBL" id="TCO70540.1"/>
    </source>
</evidence>
<evidence type="ECO:0000256" key="1">
    <source>
        <dbReference type="SAM" id="MobiDB-lite"/>
    </source>
</evidence>
<dbReference type="Pfam" id="PF13665">
    <property type="entry name" value="Tox-PAAR-like"/>
    <property type="match status" value="1"/>
</dbReference>
<gene>
    <name evidence="2" type="ORF">EV655_10987</name>
</gene>
<dbReference type="CDD" id="cd14740">
    <property type="entry name" value="PAAR_4"/>
    <property type="match status" value="1"/>
</dbReference>
<dbReference type="AlphaFoldDB" id="A0A4V2SA70"/>
<organism evidence="2 3">
    <name type="scientific">Rhodovulum euryhalinum</name>
    <dbReference type="NCBI Taxonomy" id="35805"/>
    <lineage>
        <taxon>Bacteria</taxon>
        <taxon>Pseudomonadati</taxon>
        <taxon>Pseudomonadota</taxon>
        <taxon>Alphaproteobacteria</taxon>
        <taxon>Rhodobacterales</taxon>
        <taxon>Paracoccaceae</taxon>
        <taxon>Rhodovulum</taxon>
    </lineage>
</organism>
<sequence>MGDVFANGLEISGKAVQAQTIAAFPDVCMTPPENPATPPGVPVPYPNFAMAGDTEKGTSTVKIKGKIVNLKNKSDMSRTSGDEAGCAAKKGVVSSKNMGKSYFNAWSANVKFEGEPVVRMSDLTTNNHASPVGNAPPWPHIAKLNVGLGDCEKVFAELDGHRHADSPCDFSTTGRNSEHTARASAFMRSRSAGTGCSQWPAYDPADAPCICMNTKRVNKKASERSRKGMPHDRKTKKIDNLLDQARAGCKGPSGSVSCKKACTVPTTGDLVKTSSDATVNEHSRTKRKSKEEKKSASECLELINLAYLAGVEDSDSEEEAKKKVEAVKQKPICTKAVCKAPKARQCHTCGV</sequence>